<feature type="domain" description="Myosin motor" evidence="7">
    <location>
        <begin position="1"/>
        <end position="242"/>
    </location>
</feature>
<dbReference type="SUPFAM" id="SSF52540">
    <property type="entry name" value="P-loop containing nucleoside triphosphate hydrolases"/>
    <property type="match status" value="1"/>
</dbReference>
<comment type="caution">
    <text evidence="6">Lacks conserved residue(s) required for the propagation of feature annotation.</text>
</comment>
<dbReference type="GO" id="GO:0007015">
    <property type="term" value="P:actin filament organization"/>
    <property type="evidence" value="ECO:0007669"/>
    <property type="project" value="TreeGrafter"/>
</dbReference>
<accession>A0A8K1GAL7</accession>
<dbReference type="GO" id="GO:0000146">
    <property type="term" value="F:microfilament motor activity"/>
    <property type="evidence" value="ECO:0007669"/>
    <property type="project" value="TreeGrafter"/>
</dbReference>
<protein>
    <recommendedName>
        <fullName evidence="7">Myosin motor domain-containing protein</fullName>
    </recommendedName>
</protein>
<dbReference type="GO" id="GO:0016020">
    <property type="term" value="C:membrane"/>
    <property type="evidence" value="ECO:0007669"/>
    <property type="project" value="TreeGrafter"/>
</dbReference>
<keyword evidence="4" id="KW-0505">Motor protein</keyword>
<keyword evidence="9" id="KW-1185">Reference proteome</keyword>
<evidence type="ECO:0000256" key="3">
    <source>
        <dbReference type="ARBA" id="ARBA00023123"/>
    </source>
</evidence>
<dbReference type="GO" id="GO:0016459">
    <property type="term" value="C:myosin complex"/>
    <property type="evidence" value="ECO:0007669"/>
    <property type="project" value="UniProtKB-KW"/>
</dbReference>
<evidence type="ECO:0000256" key="5">
    <source>
        <dbReference type="ARBA" id="ARBA00023203"/>
    </source>
</evidence>
<dbReference type="GO" id="GO:0005737">
    <property type="term" value="C:cytoplasm"/>
    <property type="evidence" value="ECO:0007669"/>
    <property type="project" value="TreeGrafter"/>
</dbReference>
<keyword evidence="3 6" id="KW-0518">Myosin</keyword>
<sequence length="456" mass="51614">MAPHISAVAEDAFRQMVKEENPLGDGGKCLRFLWDVVCPPMSLSSRFGKNQSLTISGEWDAGKTGWARYTVRLFTMARGCWGNSSMEEKVLGSSPLVEPGSEVLGLFCALLGMEVSQVMVKLVTTGETFMKPLSRQQVPDSWDALAKHMYREILSWMFEMFEHNSFEQFCISYANEKLQQLFNLVGIAQECPQHIFELDQEEYVMEGVPWVFVNLCDSQLCLEFIEGQPGILDLLNEECKLPETCSGSAPLCPRFDSRQVVEQLQDSRVLETIQIRASGYPSRWMYQFLERYRPLVSREELKDTNMNQICSSALGRLLQCLWDEIQELQEDMARAAEVQQLAQLERHSFLVQEVKELRQRRLQDQYGAGGEPDQLLMDTSHIFPVQLPFTTSPLHVDELHIPETLNLAMDTSGPEAAPGLLPVSHFEVSEPSEVWEGQEGGGSAPFEFTLGFLATF</sequence>
<evidence type="ECO:0000256" key="2">
    <source>
        <dbReference type="ARBA" id="ARBA00022840"/>
    </source>
</evidence>
<dbReference type="InterPro" id="IPR027417">
    <property type="entry name" value="P-loop_NTPase"/>
</dbReference>
<dbReference type="Gene3D" id="3.40.850.10">
    <property type="entry name" value="Kinesin motor domain"/>
    <property type="match status" value="1"/>
</dbReference>
<reference evidence="8" key="1">
    <citation type="submission" date="2019-04" db="EMBL/GenBank/DDBJ databases">
        <title>Genome assembly of Zosterops borbonicus 15179.</title>
        <authorList>
            <person name="Leroy T."/>
            <person name="Anselmetti Y."/>
            <person name="Tilak M.-K."/>
            <person name="Nabholz B."/>
        </authorList>
    </citation>
    <scope>NUCLEOTIDE SEQUENCE</scope>
    <source>
        <strain evidence="8">HGM_15179</strain>
        <tissue evidence="8">Muscle</tissue>
    </source>
</reference>
<name>A0A8K1GAL7_9PASS</name>
<evidence type="ECO:0000256" key="6">
    <source>
        <dbReference type="PROSITE-ProRule" id="PRU00782"/>
    </source>
</evidence>
<keyword evidence="2" id="KW-0067">ATP-binding</keyword>
<dbReference type="Proteomes" id="UP000796761">
    <property type="component" value="Unassembled WGS sequence"/>
</dbReference>
<evidence type="ECO:0000256" key="4">
    <source>
        <dbReference type="ARBA" id="ARBA00023175"/>
    </source>
</evidence>
<dbReference type="PANTHER" id="PTHR13140">
    <property type="entry name" value="MYOSIN"/>
    <property type="match status" value="1"/>
</dbReference>
<comment type="caution">
    <text evidence="8">The sequence shown here is derived from an EMBL/GenBank/DDBJ whole genome shotgun (WGS) entry which is preliminary data.</text>
</comment>
<dbReference type="EMBL" id="SWJQ01000383">
    <property type="protein sequence ID" value="TRZ15104.1"/>
    <property type="molecule type" value="Genomic_DNA"/>
</dbReference>
<keyword evidence="5 6" id="KW-0009">Actin-binding</keyword>
<dbReference type="Pfam" id="PF00063">
    <property type="entry name" value="Myosin_head"/>
    <property type="match status" value="1"/>
</dbReference>
<dbReference type="SMART" id="SM00242">
    <property type="entry name" value="MYSc"/>
    <property type="match status" value="1"/>
</dbReference>
<dbReference type="AlphaFoldDB" id="A0A8K1GAL7"/>
<dbReference type="InterPro" id="IPR036961">
    <property type="entry name" value="Kinesin_motor_dom_sf"/>
</dbReference>
<dbReference type="PANTHER" id="PTHR13140:SF356">
    <property type="entry name" value="UNCONVENTIONAL MYOSIN-VB"/>
    <property type="match status" value="1"/>
</dbReference>
<comment type="similarity">
    <text evidence="6">Belongs to the TRAFAC class myosin-kinesin ATPase superfamily. Myosin family.</text>
</comment>
<organism evidence="8 9">
    <name type="scientific">Zosterops borbonicus</name>
    <dbReference type="NCBI Taxonomy" id="364589"/>
    <lineage>
        <taxon>Eukaryota</taxon>
        <taxon>Metazoa</taxon>
        <taxon>Chordata</taxon>
        <taxon>Craniata</taxon>
        <taxon>Vertebrata</taxon>
        <taxon>Euteleostomi</taxon>
        <taxon>Archelosauria</taxon>
        <taxon>Archosauria</taxon>
        <taxon>Dinosauria</taxon>
        <taxon>Saurischia</taxon>
        <taxon>Theropoda</taxon>
        <taxon>Coelurosauria</taxon>
        <taxon>Aves</taxon>
        <taxon>Neognathae</taxon>
        <taxon>Neoaves</taxon>
        <taxon>Telluraves</taxon>
        <taxon>Australaves</taxon>
        <taxon>Passeriformes</taxon>
        <taxon>Sylvioidea</taxon>
        <taxon>Zosteropidae</taxon>
        <taxon>Zosterops</taxon>
    </lineage>
</organism>
<evidence type="ECO:0000256" key="1">
    <source>
        <dbReference type="ARBA" id="ARBA00022741"/>
    </source>
</evidence>
<evidence type="ECO:0000259" key="7">
    <source>
        <dbReference type="PROSITE" id="PS51456"/>
    </source>
</evidence>
<dbReference type="GO" id="GO:0051015">
    <property type="term" value="F:actin filament binding"/>
    <property type="evidence" value="ECO:0007669"/>
    <property type="project" value="TreeGrafter"/>
</dbReference>
<keyword evidence="1" id="KW-0547">Nucleotide-binding</keyword>
<gene>
    <name evidence="8" type="ORF">HGM15179_011964</name>
</gene>
<dbReference type="GO" id="GO:0005524">
    <property type="term" value="F:ATP binding"/>
    <property type="evidence" value="ECO:0007669"/>
    <property type="project" value="UniProtKB-KW"/>
</dbReference>
<dbReference type="OrthoDB" id="6108017at2759"/>
<proteinExistence type="inferred from homology"/>
<dbReference type="Gene3D" id="1.20.58.530">
    <property type="match status" value="1"/>
</dbReference>
<evidence type="ECO:0000313" key="9">
    <source>
        <dbReference type="Proteomes" id="UP000796761"/>
    </source>
</evidence>
<dbReference type="PROSITE" id="PS51456">
    <property type="entry name" value="MYOSIN_MOTOR"/>
    <property type="match status" value="1"/>
</dbReference>
<evidence type="ECO:0000313" key="8">
    <source>
        <dbReference type="EMBL" id="TRZ15104.1"/>
    </source>
</evidence>
<dbReference type="InterPro" id="IPR001609">
    <property type="entry name" value="Myosin_head_motor_dom-like"/>
</dbReference>